<accession>A0A9W6P910</accession>
<evidence type="ECO:0000256" key="7">
    <source>
        <dbReference type="ARBA" id="ARBA00022771"/>
    </source>
</evidence>
<comment type="catalytic activity">
    <reaction evidence="1">
        <text>S-ubiquitinyl-[E2 ubiquitin-conjugating enzyme]-L-cysteine + [acceptor protein]-L-lysine = [E2 ubiquitin-conjugating enzyme]-L-cysteine + N(6)-ubiquitinyl-[acceptor protein]-L-lysine.</text>
        <dbReference type="EC" id="2.3.2.27"/>
    </reaction>
</comment>
<keyword evidence="11 12" id="KW-0472">Membrane</keyword>
<evidence type="ECO:0000256" key="2">
    <source>
        <dbReference type="ARBA" id="ARBA00004141"/>
    </source>
</evidence>
<comment type="caution">
    <text evidence="14">The sequence shown here is derived from an EMBL/GenBank/DDBJ whole genome shotgun (WGS) entry which is preliminary data.</text>
</comment>
<reference evidence="14" key="1">
    <citation type="submission" date="2023-02" db="EMBL/GenBank/DDBJ databases">
        <title>Nocardiopsis ansamitocini NBRC 112285.</title>
        <authorList>
            <person name="Ichikawa N."/>
            <person name="Sato H."/>
            <person name="Tonouchi N."/>
        </authorList>
    </citation>
    <scope>NUCLEOTIDE SEQUENCE</scope>
    <source>
        <strain evidence="14">NBRC 112285</strain>
    </source>
</reference>
<feature type="transmembrane region" description="Helical" evidence="12">
    <location>
        <begin position="6"/>
        <end position="25"/>
    </location>
</feature>
<dbReference type="Proteomes" id="UP001165092">
    <property type="component" value="Unassembled WGS sequence"/>
</dbReference>
<dbReference type="Pfam" id="PF12483">
    <property type="entry name" value="GIDE"/>
    <property type="match status" value="1"/>
</dbReference>
<evidence type="ECO:0000256" key="10">
    <source>
        <dbReference type="ARBA" id="ARBA00022989"/>
    </source>
</evidence>
<feature type="transmembrane region" description="Helical" evidence="12">
    <location>
        <begin position="221"/>
        <end position="239"/>
    </location>
</feature>
<feature type="domain" description="E3 Ubiquitin ligase MUL1-like" evidence="13">
    <location>
        <begin position="90"/>
        <end position="235"/>
    </location>
</feature>
<evidence type="ECO:0000256" key="9">
    <source>
        <dbReference type="ARBA" id="ARBA00022833"/>
    </source>
</evidence>
<evidence type="ECO:0000313" key="15">
    <source>
        <dbReference type="Proteomes" id="UP001165092"/>
    </source>
</evidence>
<evidence type="ECO:0000256" key="8">
    <source>
        <dbReference type="ARBA" id="ARBA00022786"/>
    </source>
</evidence>
<keyword evidence="6" id="KW-0479">Metal-binding</keyword>
<dbReference type="GO" id="GO:0008270">
    <property type="term" value="F:zinc ion binding"/>
    <property type="evidence" value="ECO:0007669"/>
    <property type="project" value="UniProtKB-KW"/>
</dbReference>
<evidence type="ECO:0000256" key="11">
    <source>
        <dbReference type="ARBA" id="ARBA00023136"/>
    </source>
</evidence>
<keyword evidence="5 12" id="KW-0812">Transmembrane</keyword>
<evidence type="ECO:0000256" key="12">
    <source>
        <dbReference type="SAM" id="Phobius"/>
    </source>
</evidence>
<proteinExistence type="predicted"/>
<dbReference type="InterPro" id="IPR022170">
    <property type="entry name" value="MUL1-like"/>
</dbReference>
<dbReference type="EC" id="2.3.2.27" evidence="3"/>
<evidence type="ECO:0000256" key="3">
    <source>
        <dbReference type="ARBA" id="ARBA00012483"/>
    </source>
</evidence>
<gene>
    <name evidence="14" type="ORF">Nans01_35580</name>
</gene>
<keyword evidence="15" id="KW-1185">Reference proteome</keyword>
<keyword evidence="9" id="KW-0862">Zinc</keyword>
<protein>
    <recommendedName>
        <fullName evidence="3">RING-type E3 ubiquitin transferase</fullName>
        <ecNumber evidence="3">2.3.2.27</ecNumber>
    </recommendedName>
</protein>
<organism evidence="14 15">
    <name type="scientific">Nocardiopsis ansamitocini</name>
    <dbReference type="NCBI Taxonomy" id="1670832"/>
    <lineage>
        <taxon>Bacteria</taxon>
        <taxon>Bacillati</taxon>
        <taxon>Actinomycetota</taxon>
        <taxon>Actinomycetes</taxon>
        <taxon>Streptosporangiales</taxon>
        <taxon>Nocardiopsidaceae</taxon>
        <taxon>Nocardiopsis</taxon>
    </lineage>
</organism>
<evidence type="ECO:0000256" key="6">
    <source>
        <dbReference type="ARBA" id="ARBA00022723"/>
    </source>
</evidence>
<evidence type="ECO:0000256" key="5">
    <source>
        <dbReference type="ARBA" id="ARBA00022692"/>
    </source>
</evidence>
<evidence type="ECO:0000259" key="13">
    <source>
        <dbReference type="Pfam" id="PF12483"/>
    </source>
</evidence>
<evidence type="ECO:0000256" key="1">
    <source>
        <dbReference type="ARBA" id="ARBA00000900"/>
    </source>
</evidence>
<evidence type="ECO:0000256" key="4">
    <source>
        <dbReference type="ARBA" id="ARBA00022679"/>
    </source>
</evidence>
<keyword evidence="8" id="KW-0833">Ubl conjugation pathway</keyword>
<comment type="subcellular location">
    <subcellularLocation>
        <location evidence="2">Membrane</location>
        <topology evidence="2">Multi-pass membrane protein</topology>
    </subcellularLocation>
</comment>
<dbReference type="AlphaFoldDB" id="A0A9W6P910"/>
<dbReference type="GO" id="GO:0061630">
    <property type="term" value="F:ubiquitin protein ligase activity"/>
    <property type="evidence" value="ECO:0007669"/>
    <property type="project" value="UniProtKB-EC"/>
</dbReference>
<keyword evidence="4" id="KW-0808">Transferase</keyword>
<evidence type="ECO:0000313" key="14">
    <source>
        <dbReference type="EMBL" id="GLU49207.1"/>
    </source>
</evidence>
<keyword evidence="10 12" id="KW-1133">Transmembrane helix</keyword>
<dbReference type="EMBL" id="BSQG01000006">
    <property type="protein sequence ID" value="GLU49207.1"/>
    <property type="molecule type" value="Genomic_DNA"/>
</dbReference>
<dbReference type="RefSeq" id="WP_285760683.1">
    <property type="nucleotide sequence ID" value="NZ_BSQG01000006.1"/>
</dbReference>
<keyword evidence="7" id="KW-0863">Zinc-finger</keyword>
<sequence>MSGSIIAALILAAVAALFFLFGFLVRKKRLVFIDTPTLTAAQLAEATFRAGEVVAEVSGRTGAGPAGPLSGPYSEIPCVWYETTVVRHYRKTETDSKGNARLVNATETVETNESHQVLTIKDATGRVLFEPVKGSVDGASQTHERYEQAGRRDRRYGHRQGTTGFTYRERALKPDVAVFAIGRVRAQDSTLVMGKPENGPFMVSTRSEAEHLKSGWFWQRFWFGGSLTAVAVAMGLIVYDLL</sequence>
<dbReference type="GO" id="GO:0016020">
    <property type="term" value="C:membrane"/>
    <property type="evidence" value="ECO:0007669"/>
    <property type="project" value="UniProtKB-SubCell"/>
</dbReference>
<name>A0A9W6P910_9ACTN</name>
<dbReference type="GO" id="GO:0016567">
    <property type="term" value="P:protein ubiquitination"/>
    <property type="evidence" value="ECO:0007669"/>
    <property type="project" value="InterPro"/>
</dbReference>